<feature type="compositionally biased region" description="Acidic residues" evidence="1">
    <location>
        <begin position="194"/>
        <end position="210"/>
    </location>
</feature>
<evidence type="ECO:0000256" key="2">
    <source>
        <dbReference type="SAM" id="Phobius"/>
    </source>
</evidence>
<feature type="region of interest" description="Disordered" evidence="1">
    <location>
        <begin position="145"/>
        <end position="213"/>
    </location>
</feature>
<feature type="compositionally biased region" description="Acidic residues" evidence="1">
    <location>
        <begin position="391"/>
        <end position="400"/>
    </location>
</feature>
<name>A0A4Q1BPE1_TREME</name>
<feature type="region of interest" description="Disordered" evidence="1">
    <location>
        <begin position="639"/>
        <end position="760"/>
    </location>
</feature>
<feature type="compositionally biased region" description="Low complexity" evidence="1">
    <location>
        <begin position="539"/>
        <end position="554"/>
    </location>
</feature>
<dbReference type="STRING" id="5217.A0A4Q1BPE1"/>
<keyword evidence="2" id="KW-1133">Transmembrane helix</keyword>
<sequence length="1064" mass="121533">MSSVWTDFSAPLEDIARYVIESLWKTGWLVDVLSKLGIGAPLGICIIFVVSWVGVRITPKEWSMTLAAGYDLIIPLQYQHVANRRPQDIDHHDRYWPIWSTLTLVELAAYPLTYQPSFTLLVAFKTLAMMVFWIYTSPSANGPTVFSVPTSSPNSPLTPRTSSRSSRSPPLSRNGHAATQSSRTSSPKPPIIEETSDFESQTDTDTDDDVPITSEEKLVRLEKFYETQPDQTWSVKLNDQGKVDEKWLDAAWDQMKRRRRRLRAEKRAQKKREKEAEDMAYAGEGRTKSPKNKANGMPQRSVEESPPASSEEEQGRRARTARKIEVTTRPQRQTPRKDLSPRRPTGPEGLVPDSTEDVVGEDKSGHSDQETEGQDDQAVEVNGRKQRSEALADDETDLADVEVKDRQETEEEGDPVDELRRAIPKPGEDHQEPPFEIAEEAKHPVSASDAEDAASDEKGEVEYATKEAAIRNLEDAGFEHPLGKVMRKRLMAIKDPTARRAKWDDWMQMKELDPPRFEYTRRWYEAKYRQVYERYLSERSSASTTELATATDTSILEESDGNRTDHDSDTSQTRKRKAPSNRKASIPQTDEGKLEVLKTAGLTKERSLEMMQNLSDTNDTNEREALWRTFLKEGMERKALGERGDQSDADDVIDDTLGSQAPSRRGPRNVRRGLILTSSQGSTPGSLQRRRNRNDGGILDDLFHPDDLAEERQGTDDTDREHEVSGDDTDRSAKGQHDSSSLQGEEATEEEGEDDDEVEDSFQIATDDRFPDLDEQLREEGFHDSIARRGLILALSQLDDNKAQRKVRQWLKESEEEKEERMKIYHPIGQKYVQKENKSSLNAMQDFYMHDAAPSIDPEDQEADLKLEQLGVDEPWARRGFHDNYKGREDVKAKRLKVWGKLPQYKRREFMRILSEKSKRNNGRRTLWAPWYGNPKNAGGLQEDEADILAEKYRGLLEKEEEDTEKVEEKVEWLRTGLREKNGRHWTDIAAEAYEVGVDLRKFEHQLVRRLIIVYDWPTAPAETAQRLLDGSEGTRWEKDIKAALKAADKGDSSRLKELEDNFS</sequence>
<feature type="transmembrane region" description="Helical" evidence="2">
    <location>
        <begin position="32"/>
        <end position="55"/>
    </location>
</feature>
<feature type="region of interest" description="Disordered" evidence="1">
    <location>
        <begin position="539"/>
        <end position="596"/>
    </location>
</feature>
<feature type="compositionally biased region" description="Polar residues" evidence="1">
    <location>
        <begin position="676"/>
        <end position="686"/>
    </location>
</feature>
<proteinExistence type="predicted"/>
<dbReference type="Proteomes" id="UP000289152">
    <property type="component" value="Unassembled WGS sequence"/>
</dbReference>
<evidence type="ECO:0000256" key="1">
    <source>
        <dbReference type="SAM" id="MobiDB-lite"/>
    </source>
</evidence>
<feature type="compositionally biased region" description="Acidic residues" evidence="1">
    <location>
        <begin position="746"/>
        <end position="760"/>
    </location>
</feature>
<feature type="compositionally biased region" description="Low complexity" evidence="1">
    <location>
        <begin position="149"/>
        <end position="174"/>
    </location>
</feature>
<keyword evidence="2" id="KW-0472">Membrane</keyword>
<organism evidence="3 4">
    <name type="scientific">Tremella mesenterica</name>
    <name type="common">Jelly fungus</name>
    <dbReference type="NCBI Taxonomy" id="5217"/>
    <lineage>
        <taxon>Eukaryota</taxon>
        <taxon>Fungi</taxon>
        <taxon>Dikarya</taxon>
        <taxon>Basidiomycota</taxon>
        <taxon>Agaricomycotina</taxon>
        <taxon>Tremellomycetes</taxon>
        <taxon>Tremellales</taxon>
        <taxon>Tremellaceae</taxon>
        <taxon>Tremella</taxon>
    </lineage>
</organism>
<feature type="compositionally biased region" description="Basic residues" evidence="1">
    <location>
        <begin position="256"/>
        <end position="271"/>
    </location>
</feature>
<dbReference type="AlphaFoldDB" id="A0A4Q1BPE1"/>
<accession>A0A4Q1BPE1</accession>
<gene>
    <name evidence="3" type="ORF">M231_02952</name>
</gene>
<protein>
    <submittedName>
        <fullName evidence="3">Uncharacterized protein</fullName>
    </submittedName>
</protein>
<feature type="compositionally biased region" description="Polar residues" evidence="1">
    <location>
        <begin position="177"/>
        <end position="186"/>
    </location>
</feature>
<dbReference type="EMBL" id="SDIL01000027">
    <property type="protein sequence ID" value="RXK39759.1"/>
    <property type="molecule type" value="Genomic_DNA"/>
</dbReference>
<comment type="caution">
    <text evidence="3">The sequence shown here is derived from an EMBL/GenBank/DDBJ whole genome shotgun (WGS) entry which is preliminary data.</text>
</comment>
<feature type="compositionally biased region" description="Basic and acidic residues" evidence="1">
    <location>
        <begin position="417"/>
        <end position="443"/>
    </location>
</feature>
<feature type="transmembrane region" description="Helical" evidence="2">
    <location>
        <begin position="118"/>
        <end position="135"/>
    </location>
</feature>
<reference evidence="3 4" key="1">
    <citation type="submission" date="2016-06" db="EMBL/GenBank/DDBJ databases">
        <title>Evolution of pathogenesis and genome organization in the Tremellales.</title>
        <authorList>
            <person name="Cuomo C."/>
            <person name="Litvintseva A."/>
            <person name="Heitman J."/>
            <person name="Chen Y."/>
            <person name="Sun S."/>
            <person name="Springer D."/>
            <person name="Dromer F."/>
            <person name="Young S."/>
            <person name="Zeng Q."/>
            <person name="Chapman S."/>
            <person name="Gujja S."/>
            <person name="Saif S."/>
            <person name="Birren B."/>
        </authorList>
    </citation>
    <scope>NUCLEOTIDE SEQUENCE [LARGE SCALE GENOMIC DNA]</scope>
    <source>
        <strain evidence="3 4">ATCC 28783</strain>
    </source>
</reference>
<evidence type="ECO:0000313" key="4">
    <source>
        <dbReference type="Proteomes" id="UP000289152"/>
    </source>
</evidence>
<evidence type="ECO:0000313" key="3">
    <source>
        <dbReference type="EMBL" id="RXK39759.1"/>
    </source>
</evidence>
<feature type="compositionally biased region" description="Basic and acidic residues" evidence="1">
    <location>
        <begin position="560"/>
        <end position="569"/>
    </location>
</feature>
<keyword evidence="2" id="KW-0812">Transmembrane</keyword>
<feature type="compositionally biased region" description="Basic and acidic residues" evidence="1">
    <location>
        <begin position="360"/>
        <end position="369"/>
    </location>
</feature>
<keyword evidence="4" id="KW-1185">Reference proteome</keyword>
<feature type="region of interest" description="Disordered" evidence="1">
    <location>
        <begin position="253"/>
        <end position="463"/>
    </location>
</feature>
<feature type="compositionally biased region" description="Basic and acidic residues" evidence="1">
    <location>
        <begin position="701"/>
        <end position="737"/>
    </location>
</feature>
<dbReference type="InParanoid" id="A0A4Q1BPE1"/>